<dbReference type="AlphaFoldDB" id="A0A9D1FIF1"/>
<accession>A0A9D1FIF1</accession>
<gene>
    <name evidence="1" type="ORF">IAA86_04680</name>
</gene>
<organism evidence="1 2">
    <name type="scientific">Candidatus Galligastranaerophilus intestinavium</name>
    <dbReference type="NCBI Taxonomy" id="2840836"/>
    <lineage>
        <taxon>Bacteria</taxon>
        <taxon>Candidatus Galligastranaerophilus</taxon>
    </lineage>
</organism>
<comment type="caution">
    <text evidence="1">The sequence shown here is derived from an EMBL/GenBank/DDBJ whole genome shotgun (WGS) entry which is preliminary data.</text>
</comment>
<reference evidence="1" key="1">
    <citation type="submission" date="2020-10" db="EMBL/GenBank/DDBJ databases">
        <authorList>
            <person name="Gilroy R."/>
        </authorList>
    </citation>
    <scope>NUCLEOTIDE SEQUENCE</scope>
    <source>
        <strain evidence="1">CHK152-2871</strain>
    </source>
</reference>
<evidence type="ECO:0000313" key="2">
    <source>
        <dbReference type="Proteomes" id="UP000886865"/>
    </source>
</evidence>
<protein>
    <submittedName>
        <fullName evidence="1">Uncharacterized protein</fullName>
    </submittedName>
</protein>
<name>A0A9D1FIF1_9BACT</name>
<proteinExistence type="predicted"/>
<sequence length="182" mass="20732">MTKYNEFTCPPREELLEQSKDFGNFAAVSSDYRLTRSLNIFGYRKFNSQYMPTGQKITIIDLNKKEVITPEDFKTGVINTKIKDTLNLLKDSLITLENLEITGRGTVSANGRLIPYVNFKADVKNVPFKSVEGTLGAYRSANISQKKKNKEAQQTTKVILSMRDCKKYNQQVTLDFIKAMKP</sequence>
<dbReference type="Proteomes" id="UP000886865">
    <property type="component" value="Unassembled WGS sequence"/>
</dbReference>
<evidence type="ECO:0000313" key="1">
    <source>
        <dbReference type="EMBL" id="HIS74299.1"/>
    </source>
</evidence>
<reference evidence="1" key="2">
    <citation type="journal article" date="2021" name="PeerJ">
        <title>Extensive microbial diversity within the chicken gut microbiome revealed by metagenomics and culture.</title>
        <authorList>
            <person name="Gilroy R."/>
            <person name="Ravi A."/>
            <person name="Getino M."/>
            <person name="Pursley I."/>
            <person name="Horton D.L."/>
            <person name="Alikhan N.F."/>
            <person name="Baker D."/>
            <person name="Gharbi K."/>
            <person name="Hall N."/>
            <person name="Watson M."/>
            <person name="Adriaenssens E.M."/>
            <person name="Foster-Nyarko E."/>
            <person name="Jarju S."/>
            <person name="Secka A."/>
            <person name="Antonio M."/>
            <person name="Oren A."/>
            <person name="Chaudhuri R.R."/>
            <person name="La Ragione R."/>
            <person name="Hildebrand F."/>
            <person name="Pallen M.J."/>
        </authorList>
    </citation>
    <scope>NUCLEOTIDE SEQUENCE</scope>
    <source>
        <strain evidence="1">CHK152-2871</strain>
    </source>
</reference>
<dbReference type="EMBL" id="DVJQ01000041">
    <property type="protein sequence ID" value="HIS74299.1"/>
    <property type="molecule type" value="Genomic_DNA"/>
</dbReference>